<dbReference type="FunFam" id="1.10.150.50:FF:000047">
    <property type="entry name" value="SEC23 interacting protein"/>
    <property type="match status" value="1"/>
</dbReference>
<dbReference type="GO" id="GO:0005794">
    <property type="term" value="C:Golgi apparatus"/>
    <property type="evidence" value="ECO:0007669"/>
    <property type="project" value="UniProtKB-ARBA"/>
</dbReference>
<dbReference type="GO" id="GO:0005783">
    <property type="term" value="C:endoplasmic reticulum"/>
    <property type="evidence" value="ECO:0007669"/>
    <property type="project" value="UniProtKB-SubCell"/>
</dbReference>
<dbReference type="OrthoDB" id="69269at2759"/>
<sequence>TAMAAAKPGGGTGTNLLFSSSATEFSFNVPFIPVSQAPAAPPGPPLLPADDSADVGEEDSFLGQTSASPNPPQTFSYFSQVPSSSDPFGSIGQPPLTTVSTPVGAPAFSRPPTSLPPVSGSQDGQNAFSPHVPKSQSYSAPPTSQQGYNPYRHTTLSSRANPYLTPPQLQQSHPPATASPVPPVQMYQTPPGPLTQFPQSQLQPARPAGPLVPAPPMLLQNQYEPVQPHWFYCKEVEDKQIWMPFSILDSAKLEEVYNSVQPDPESVVLSTDGGRYDIFLYERVRKAVYWDEEPSEVRRCTWFYKGDKDSRFIPYTEDFSDKLEVKYKRAVTTNQWHRRLEFPNGETIVMHNPKVIVQFQPSATPDEWGTTPDGQARPRVVKRGIDDDHDEIPDGEMSQIDHLVFMVHGIGPVCDLRFRSIVECVDDFRTVSLKLLQTHFKKCLEERKVSRVEFLPVHWHSSLHGDATGVDRNIKKITLPSIGRLRHFTNETLLDILFYNSPTYCQTIVDKVGMEMNRLYALFMSRNPDFKGGVSVAGHSLGSLILFDILSNQKDLASSVNSGPFSGVNGSVKDVAVHDKQMTEDTSSLGSSIATSGDDLCEPEADEDVPTLQKTLEMLSLSEYASTFEKERIDMESLLMCTVDDLKEMGIPLGPRKKIANFVKDRAAKQEQKKAVAEKKAVLAATLQTQEDSQKPKEAVSSVSPSESGQMHSKRKLPVGASVSSVNIDYEYFEVGTGQVSVVYSALDFEPDIFFALGSPVGVFLTVRGVEKIDENYRLPTCKGFFNIYHPLDPVAYRLEPMIIEDMDLKPVLIPHHKGRKRLHLELKDSLSRMGSDLKQGFISSLKSAWQTLNEFARAHTSSTQLQAELEKVANQIKEEEEKQVVEAEKITESPDPPKDEDVSVKVGMLNGGRRIDYVLQEKPIESFNEYLFALQSHLCYWGSEDTALLFLKEIYRTMNISPEQPQ</sequence>
<dbReference type="InterPro" id="IPR001660">
    <property type="entry name" value="SAM"/>
</dbReference>
<dbReference type="PROSITE" id="PS51043">
    <property type="entry name" value="DDHD"/>
    <property type="match status" value="1"/>
</dbReference>
<dbReference type="Gene3D" id="1.10.150.50">
    <property type="entry name" value="Transcription Factor, Ets-1"/>
    <property type="match status" value="1"/>
</dbReference>
<accession>A0A7K8CWH7</accession>
<evidence type="ECO:0000259" key="13">
    <source>
        <dbReference type="PROSITE" id="PS51043"/>
    </source>
</evidence>
<dbReference type="SMART" id="SM01127">
    <property type="entry name" value="DDHD"/>
    <property type="match status" value="1"/>
</dbReference>
<feature type="region of interest" description="Disordered" evidence="11">
    <location>
        <begin position="586"/>
        <end position="605"/>
    </location>
</feature>
<dbReference type="SMART" id="SM00454">
    <property type="entry name" value="SAM"/>
    <property type="match status" value="1"/>
</dbReference>
<reference evidence="14 15" key="1">
    <citation type="submission" date="2019-09" db="EMBL/GenBank/DDBJ databases">
        <title>Bird 10,000 Genomes (B10K) Project - Family phase.</title>
        <authorList>
            <person name="Zhang G."/>
        </authorList>
    </citation>
    <scope>NUCLEOTIDE SEQUENCE [LARGE SCALE GENOMIC DNA]</scope>
    <source>
        <strain evidence="14">B10K-DU-029-39</strain>
        <tissue evidence="14">Heart or muscle</tissue>
    </source>
</reference>
<evidence type="ECO:0000256" key="9">
    <source>
        <dbReference type="ARBA" id="ARBA00064270"/>
    </source>
</evidence>
<dbReference type="GO" id="GO:0006888">
    <property type="term" value="P:endoplasmic reticulum to Golgi vesicle-mediated transport"/>
    <property type="evidence" value="ECO:0007669"/>
    <property type="project" value="InterPro"/>
</dbReference>
<dbReference type="AlphaFoldDB" id="A0A7K8CWH7"/>
<dbReference type="Pfam" id="PF23464">
    <property type="entry name" value="WWE_3"/>
    <property type="match status" value="1"/>
</dbReference>
<feature type="compositionally biased region" description="Polar residues" evidence="11">
    <location>
        <begin position="586"/>
        <end position="595"/>
    </location>
</feature>
<evidence type="ECO:0000256" key="11">
    <source>
        <dbReference type="SAM" id="MobiDB-lite"/>
    </source>
</evidence>
<protein>
    <recommendedName>
        <fullName evidence="10">SEC23-interacting protein</fullName>
    </recommendedName>
</protein>
<dbReference type="InterPro" id="IPR057825">
    <property type="entry name" value="WWE_SEC23-DDH2"/>
</dbReference>
<evidence type="ECO:0000256" key="8">
    <source>
        <dbReference type="ARBA" id="ARBA00056833"/>
    </source>
</evidence>
<dbReference type="SUPFAM" id="SSF47769">
    <property type="entry name" value="SAM/Pointed domain"/>
    <property type="match status" value="1"/>
</dbReference>
<dbReference type="InterPro" id="IPR004170">
    <property type="entry name" value="WWE_dom"/>
</dbReference>
<dbReference type="GO" id="GO:0012507">
    <property type="term" value="C:ER to Golgi transport vesicle membrane"/>
    <property type="evidence" value="ECO:0007669"/>
    <property type="project" value="UniProtKB-SubCell"/>
</dbReference>
<evidence type="ECO:0000313" key="14">
    <source>
        <dbReference type="EMBL" id="NXB31481.1"/>
    </source>
</evidence>
<dbReference type="EMBL" id="VZTE01001948">
    <property type="protein sequence ID" value="NXB31481.1"/>
    <property type="molecule type" value="Genomic_DNA"/>
</dbReference>
<comment type="caution">
    <text evidence="14">The sequence shown here is derived from an EMBL/GenBank/DDBJ whole genome shotgun (WGS) entry which is preliminary data.</text>
</comment>
<dbReference type="InterPro" id="IPR037603">
    <property type="entry name" value="SEC23IP_SAM"/>
</dbReference>
<dbReference type="InterPro" id="IPR004177">
    <property type="entry name" value="DDHD_dom"/>
</dbReference>
<feature type="compositionally biased region" description="Acidic residues" evidence="11">
    <location>
        <begin position="51"/>
        <end position="60"/>
    </location>
</feature>
<evidence type="ECO:0000256" key="5">
    <source>
        <dbReference type="ARBA" id="ARBA00023136"/>
    </source>
</evidence>
<comment type="similarity">
    <text evidence="7">Belongs to the PA-PLA1 family.</text>
</comment>
<dbReference type="Pfam" id="PF02862">
    <property type="entry name" value="DDHD"/>
    <property type="match status" value="1"/>
</dbReference>
<dbReference type="Pfam" id="PF02825">
    <property type="entry name" value="WWE"/>
    <property type="match status" value="1"/>
</dbReference>
<keyword evidence="6" id="KW-0968">Cytoplasmic vesicle</keyword>
<evidence type="ECO:0000256" key="1">
    <source>
        <dbReference type="ARBA" id="ARBA00004240"/>
    </source>
</evidence>
<evidence type="ECO:0000256" key="2">
    <source>
        <dbReference type="ARBA" id="ARBA00004299"/>
    </source>
</evidence>
<evidence type="ECO:0000256" key="6">
    <source>
        <dbReference type="ARBA" id="ARBA00023329"/>
    </source>
</evidence>
<feature type="compositionally biased region" description="Polar residues" evidence="11">
    <location>
        <begin position="701"/>
        <end position="711"/>
    </location>
</feature>
<proteinExistence type="inferred from homology"/>
<dbReference type="GO" id="GO:0046872">
    <property type="term" value="F:metal ion binding"/>
    <property type="evidence" value="ECO:0007669"/>
    <property type="project" value="InterPro"/>
</dbReference>
<dbReference type="CDD" id="cd09584">
    <property type="entry name" value="SAM_sec23ip"/>
    <property type="match status" value="1"/>
</dbReference>
<feature type="domain" description="DDHD" evidence="13">
    <location>
        <begin position="747"/>
        <end position="957"/>
    </location>
</feature>
<dbReference type="GO" id="GO:0010256">
    <property type="term" value="P:endomembrane system organization"/>
    <property type="evidence" value="ECO:0007669"/>
    <property type="project" value="UniProtKB-ARBA"/>
</dbReference>
<keyword evidence="15" id="KW-1185">Reference proteome</keyword>
<dbReference type="PANTHER" id="PTHR23509">
    <property type="entry name" value="PA-PL1 PHOSPHOLIPASE FAMILY"/>
    <property type="match status" value="1"/>
</dbReference>
<feature type="domain" description="WWE" evidence="12">
    <location>
        <begin position="216"/>
        <end position="299"/>
    </location>
</feature>
<dbReference type="InterPro" id="IPR058055">
    <property type="entry name" value="PA-PLA1"/>
</dbReference>
<evidence type="ECO:0000259" key="12">
    <source>
        <dbReference type="PROSITE" id="PS50918"/>
    </source>
</evidence>
<feature type="non-terminal residue" evidence="14">
    <location>
        <position position="1"/>
    </location>
</feature>
<dbReference type="Proteomes" id="UP000540150">
    <property type="component" value="Unassembled WGS sequence"/>
</dbReference>
<feature type="compositionally biased region" description="Polar residues" evidence="11">
    <location>
        <begin position="119"/>
        <end position="160"/>
    </location>
</feature>
<dbReference type="PROSITE" id="PS50918">
    <property type="entry name" value="WWE"/>
    <property type="match status" value="1"/>
</dbReference>
<dbReference type="Pfam" id="PF00536">
    <property type="entry name" value="SAM_1"/>
    <property type="match status" value="1"/>
</dbReference>
<comment type="subunit">
    <text evidence="9">Interacts with SEC23A.</text>
</comment>
<evidence type="ECO:0000256" key="4">
    <source>
        <dbReference type="ARBA" id="ARBA00022824"/>
    </source>
</evidence>
<name>A0A7K8CWH7_9CORV</name>
<feature type="non-terminal residue" evidence="14">
    <location>
        <position position="967"/>
    </location>
</feature>
<keyword evidence="5" id="KW-0472">Membrane</keyword>
<dbReference type="InterPro" id="IPR013761">
    <property type="entry name" value="SAM/pointed_sf"/>
</dbReference>
<comment type="function">
    <text evidence="8">Plays a role in the organization of endoplasmic reticulum exit sites. Specifically binds to phosphatidylinositol 3-phosphate (PI(3)P), phosphatidylinositol 4-phosphate (PI(4)P) and phosphatidylinositol 5-phosphate (PI(5)P).</text>
</comment>
<evidence type="ECO:0000256" key="3">
    <source>
        <dbReference type="ARBA" id="ARBA00022553"/>
    </source>
</evidence>
<evidence type="ECO:0000256" key="10">
    <source>
        <dbReference type="ARBA" id="ARBA00070173"/>
    </source>
</evidence>
<dbReference type="PANTHER" id="PTHR23509:SF4">
    <property type="entry name" value="SEC23-INTERACTING PROTEIN"/>
    <property type="match status" value="1"/>
</dbReference>
<keyword evidence="4" id="KW-0256">Endoplasmic reticulum</keyword>
<comment type="subcellular location">
    <subcellularLocation>
        <location evidence="2">Cytoplasmic vesicle</location>
        <location evidence="2">COPII-coated vesicle membrane</location>
        <topology evidence="2">Peripheral membrane protein</topology>
        <orientation evidence="2">Cytoplasmic side</orientation>
    </subcellularLocation>
    <subcellularLocation>
        <location evidence="1">Endoplasmic reticulum</location>
    </subcellularLocation>
</comment>
<organism evidence="14 15">
    <name type="scientific">Eulacestoma nigropectus</name>
    <name type="common">wattled ploughbill</name>
    <dbReference type="NCBI Taxonomy" id="461239"/>
    <lineage>
        <taxon>Eukaryota</taxon>
        <taxon>Metazoa</taxon>
        <taxon>Chordata</taxon>
        <taxon>Craniata</taxon>
        <taxon>Vertebrata</taxon>
        <taxon>Euteleostomi</taxon>
        <taxon>Archelosauria</taxon>
        <taxon>Archosauria</taxon>
        <taxon>Dinosauria</taxon>
        <taxon>Saurischia</taxon>
        <taxon>Theropoda</taxon>
        <taxon>Coelurosauria</taxon>
        <taxon>Aves</taxon>
        <taxon>Neognathae</taxon>
        <taxon>Neoaves</taxon>
        <taxon>Telluraves</taxon>
        <taxon>Australaves</taxon>
        <taxon>Passeriformes</taxon>
        <taxon>Corvoidea</taxon>
        <taxon>Pachycephalidae</taxon>
        <taxon>Eulacestoma</taxon>
    </lineage>
</organism>
<dbReference type="GO" id="GO:0004620">
    <property type="term" value="F:phospholipase activity"/>
    <property type="evidence" value="ECO:0007669"/>
    <property type="project" value="TreeGrafter"/>
</dbReference>
<feature type="region of interest" description="Disordered" evidence="11">
    <location>
        <begin position="35"/>
        <end position="206"/>
    </location>
</feature>
<gene>
    <name evidence="14" type="primary">Sec23ip</name>
    <name evidence="14" type="ORF">EULNIG_R00552</name>
</gene>
<evidence type="ECO:0000256" key="7">
    <source>
        <dbReference type="ARBA" id="ARBA00038464"/>
    </source>
</evidence>
<evidence type="ECO:0000313" key="15">
    <source>
        <dbReference type="Proteomes" id="UP000540150"/>
    </source>
</evidence>
<feature type="compositionally biased region" description="Polar residues" evidence="11">
    <location>
        <begin position="62"/>
        <end position="87"/>
    </location>
</feature>
<keyword evidence="3" id="KW-0597">Phosphoprotein</keyword>
<feature type="region of interest" description="Disordered" evidence="11">
    <location>
        <begin position="687"/>
        <end position="716"/>
    </location>
</feature>